<accession>A0ABT1GZJ7</accession>
<keyword evidence="1" id="KW-0472">Membrane</keyword>
<dbReference type="InterPro" id="IPR023840">
    <property type="entry name" value="T7SS_Rv3446c"/>
</dbReference>
<keyword evidence="1" id="KW-1133">Transmembrane helix</keyword>
<sequence length="409" mass="42370">MDSAVGVRAATVLDVAYGRLESSAGTELRVGALVSAIDAGSVVVGGRRRHTRDAWASAVAEAMGPDRPSSVVLAHPSTWGRRRIGVLLGAVQAVTGDAVPITAQPRAVLLAATHLEPSVQACVLLEAHDDRVDVHRLQRSPDGWRIGRTVVLDAGCTVDDLADVVDDAVEVVLVDGDRSDRVDTVLDLVADATPTGRIAAVDRALLHRFGPPRPSRSVPPAAPELSGPRPVRVLATAAVLVVVAAVVVGLVVWRGGGDRPASRPSTEAAQIGRVSLTVPAGWRRTSDAPDATGAIGFTSIASPDDDRRILLVQNAVRADSTLDSVATSLRNRLGQRGTDAVAEFSADTTFAGRRVISYRETPGSGAPIRWYVVVASALQVSVGCQPGSQGQSIDDACAAAVGSVAIAPL</sequence>
<keyword evidence="3" id="KW-1185">Reference proteome</keyword>
<protein>
    <submittedName>
        <fullName evidence="2">Type VII secretion-associated protein, Rv3446c family, C-terminal domain-containing protein</fullName>
    </submittedName>
</protein>
<gene>
    <name evidence="2" type="ORF">LX12_001612</name>
</gene>
<proteinExistence type="predicted"/>
<comment type="caution">
    <text evidence="2">The sequence shown here is derived from an EMBL/GenBank/DDBJ whole genome shotgun (WGS) entry which is preliminary data.</text>
</comment>
<evidence type="ECO:0000313" key="2">
    <source>
        <dbReference type="EMBL" id="MCP2160425.1"/>
    </source>
</evidence>
<dbReference type="EMBL" id="JAMTCG010000003">
    <property type="protein sequence ID" value="MCP2160425.1"/>
    <property type="molecule type" value="Genomic_DNA"/>
</dbReference>
<dbReference type="Proteomes" id="UP001205740">
    <property type="component" value="Unassembled WGS sequence"/>
</dbReference>
<dbReference type="NCBIfam" id="TIGR03931">
    <property type="entry name" value="T7SS_Rv3446c"/>
    <property type="match status" value="1"/>
</dbReference>
<evidence type="ECO:0000256" key="1">
    <source>
        <dbReference type="SAM" id="Phobius"/>
    </source>
</evidence>
<dbReference type="RefSeq" id="WP_253654024.1">
    <property type="nucleotide sequence ID" value="NZ_JAMTCG010000003.1"/>
</dbReference>
<evidence type="ECO:0000313" key="3">
    <source>
        <dbReference type="Proteomes" id="UP001205740"/>
    </source>
</evidence>
<feature type="transmembrane region" description="Helical" evidence="1">
    <location>
        <begin position="233"/>
        <end position="253"/>
    </location>
</feature>
<reference evidence="2 3" key="1">
    <citation type="submission" date="2022-06" db="EMBL/GenBank/DDBJ databases">
        <title>Genomic Encyclopedia of Archaeal and Bacterial Type Strains, Phase II (KMG-II): from individual species to whole genera.</title>
        <authorList>
            <person name="Goeker M."/>
        </authorList>
    </citation>
    <scope>NUCLEOTIDE SEQUENCE [LARGE SCALE GENOMIC DNA]</scope>
    <source>
        <strain evidence="2 3">DSM 45037</strain>
    </source>
</reference>
<keyword evidence="1" id="KW-0812">Transmembrane</keyword>
<name>A0ABT1GZJ7_9NOCA</name>
<organism evidence="2 3">
    <name type="scientific">Williamsia serinedens</name>
    <dbReference type="NCBI Taxonomy" id="391736"/>
    <lineage>
        <taxon>Bacteria</taxon>
        <taxon>Bacillati</taxon>
        <taxon>Actinomycetota</taxon>
        <taxon>Actinomycetes</taxon>
        <taxon>Mycobacteriales</taxon>
        <taxon>Nocardiaceae</taxon>
        <taxon>Williamsia</taxon>
    </lineage>
</organism>